<name>A0A0A1WAK0_9SPHN</name>
<dbReference type="SUPFAM" id="SSF47413">
    <property type="entry name" value="lambda repressor-like DNA-binding domains"/>
    <property type="match status" value="1"/>
</dbReference>
<protein>
    <submittedName>
        <fullName evidence="2">Putative Xre family DNA-binding protein</fullName>
    </submittedName>
</protein>
<keyword evidence="3" id="KW-1185">Reference proteome</keyword>
<dbReference type="EMBL" id="BBPI01000070">
    <property type="protein sequence ID" value="GAM01964.1"/>
    <property type="molecule type" value="Genomic_DNA"/>
</dbReference>
<sequence>MSQEELAAAANLGPSTVRNFEAKRSTPIANNLAAMQGVLEAVGVQFLANGEATSGGVGVRLRTRAI</sequence>
<reference evidence="2 3" key="1">
    <citation type="submission" date="2014-11" db="EMBL/GenBank/DDBJ databases">
        <title>Whole genome shotgun sequence of Sphingomonas parapaucimobilis NBRC 15100.</title>
        <authorList>
            <person name="Katano-Makiyama Y."/>
            <person name="Hosoyama A."/>
            <person name="Hashimoto M."/>
            <person name="Hosoyama Y."/>
            <person name="Noguchi M."/>
            <person name="Numata M."/>
            <person name="Tsuchikane K."/>
            <person name="Hirakata S."/>
            <person name="Uohara A."/>
            <person name="Shimodaira J."/>
            <person name="Ohji S."/>
            <person name="Ichikawa N."/>
            <person name="Kimura A."/>
            <person name="Yamazoe A."/>
            <person name="Fujita N."/>
        </authorList>
    </citation>
    <scope>NUCLEOTIDE SEQUENCE [LARGE SCALE GENOMIC DNA]</scope>
    <source>
        <strain evidence="2 3">NBRC 15100</strain>
    </source>
</reference>
<proteinExistence type="predicted"/>
<dbReference type="eggNOG" id="COG1396">
    <property type="taxonomic scope" value="Bacteria"/>
</dbReference>
<organism evidence="2 3">
    <name type="scientific">Sphingomonas parapaucimobilis NBRC 15100</name>
    <dbReference type="NCBI Taxonomy" id="1219049"/>
    <lineage>
        <taxon>Bacteria</taxon>
        <taxon>Pseudomonadati</taxon>
        <taxon>Pseudomonadota</taxon>
        <taxon>Alphaproteobacteria</taxon>
        <taxon>Sphingomonadales</taxon>
        <taxon>Sphingomonadaceae</taxon>
        <taxon>Sphingomonas</taxon>
    </lineage>
</organism>
<accession>A0A0A1WAK0</accession>
<evidence type="ECO:0000313" key="2">
    <source>
        <dbReference type="EMBL" id="GAM01964.1"/>
    </source>
</evidence>
<dbReference type="AlphaFoldDB" id="A0A0A1WAK0"/>
<dbReference type="Proteomes" id="UP000032305">
    <property type="component" value="Unassembled WGS sequence"/>
</dbReference>
<comment type="caution">
    <text evidence="2">The sequence shown here is derived from an EMBL/GenBank/DDBJ whole genome shotgun (WGS) entry which is preliminary data.</text>
</comment>
<dbReference type="InterPro" id="IPR001387">
    <property type="entry name" value="Cro/C1-type_HTH"/>
</dbReference>
<dbReference type="GO" id="GO:0003677">
    <property type="term" value="F:DNA binding"/>
    <property type="evidence" value="ECO:0007669"/>
    <property type="project" value="UniProtKB-KW"/>
</dbReference>
<feature type="domain" description="HTH cro/C1-type" evidence="1">
    <location>
        <begin position="1"/>
        <end position="45"/>
    </location>
</feature>
<dbReference type="CDD" id="cd00093">
    <property type="entry name" value="HTH_XRE"/>
    <property type="match status" value="1"/>
</dbReference>
<dbReference type="PROSITE" id="PS50943">
    <property type="entry name" value="HTH_CROC1"/>
    <property type="match status" value="1"/>
</dbReference>
<dbReference type="Gene3D" id="1.10.260.40">
    <property type="entry name" value="lambda repressor-like DNA-binding domains"/>
    <property type="match status" value="1"/>
</dbReference>
<dbReference type="InterPro" id="IPR010982">
    <property type="entry name" value="Lambda_DNA-bd_dom_sf"/>
</dbReference>
<keyword evidence="2" id="KW-0238">DNA-binding</keyword>
<gene>
    <name evidence="2" type="ORF">SP5_070_00470</name>
</gene>
<evidence type="ECO:0000313" key="3">
    <source>
        <dbReference type="Proteomes" id="UP000032305"/>
    </source>
</evidence>
<evidence type="ECO:0000259" key="1">
    <source>
        <dbReference type="PROSITE" id="PS50943"/>
    </source>
</evidence>